<keyword evidence="3" id="KW-1185">Reference proteome</keyword>
<proteinExistence type="predicted"/>
<dbReference type="GO" id="GO:0006629">
    <property type="term" value="P:lipid metabolic process"/>
    <property type="evidence" value="ECO:0007669"/>
    <property type="project" value="InterPro"/>
</dbReference>
<comment type="caution">
    <text evidence="2">The sequence shown here is derived from an EMBL/GenBank/DDBJ whole genome shotgun (WGS) entry which is preliminary data.</text>
</comment>
<dbReference type="Proteomes" id="UP000660668">
    <property type="component" value="Unassembled WGS sequence"/>
</dbReference>
<dbReference type="InterPro" id="IPR030395">
    <property type="entry name" value="GP_PDE_dom"/>
</dbReference>
<dbReference type="InterPro" id="IPR017946">
    <property type="entry name" value="PLC-like_Pdiesterase_TIM-brl"/>
</dbReference>
<dbReference type="Pfam" id="PF03009">
    <property type="entry name" value="GDPD"/>
    <property type="match status" value="1"/>
</dbReference>
<dbReference type="SUPFAM" id="SSF51695">
    <property type="entry name" value="PLC-like phosphodiesterases"/>
    <property type="match status" value="1"/>
</dbReference>
<protein>
    <submittedName>
        <fullName evidence="2">Glycerophosphodiester phosphodiesterase</fullName>
    </submittedName>
</protein>
<evidence type="ECO:0000313" key="3">
    <source>
        <dbReference type="Proteomes" id="UP000660668"/>
    </source>
</evidence>
<dbReference type="CDD" id="cd08561">
    <property type="entry name" value="GDPD_cytoplasmic_ScUgpQ2_like"/>
    <property type="match status" value="1"/>
</dbReference>
<dbReference type="EMBL" id="JADKPO010000005">
    <property type="protein sequence ID" value="MBF4767264.1"/>
    <property type="molecule type" value="Genomic_DNA"/>
</dbReference>
<evidence type="ECO:0000259" key="1">
    <source>
        <dbReference type="PROSITE" id="PS51704"/>
    </source>
</evidence>
<dbReference type="GO" id="GO:0008081">
    <property type="term" value="F:phosphoric diester hydrolase activity"/>
    <property type="evidence" value="ECO:0007669"/>
    <property type="project" value="InterPro"/>
</dbReference>
<accession>A0A930YLN7</accession>
<dbReference type="PANTHER" id="PTHR43805:SF1">
    <property type="entry name" value="GP-PDE DOMAIN-CONTAINING PROTEIN"/>
    <property type="match status" value="1"/>
</dbReference>
<reference evidence="2" key="1">
    <citation type="submission" date="2020-11" db="EMBL/GenBank/DDBJ databases">
        <title>Nocardioides cynanchi sp. nov., isolated from soil of rhizosphere of Cynanchum wilfordii.</title>
        <authorList>
            <person name="Lee J.-S."/>
            <person name="Suh M.K."/>
            <person name="Kim J.-S."/>
        </authorList>
    </citation>
    <scope>NUCLEOTIDE SEQUENCE</scope>
    <source>
        <strain evidence="2">KCTC 19276</strain>
    </source>
</reference>
<organism evidence="2 3">
    <name type="scientific">Nocardioides agariphilus</name>
    <dbReference type="NCBI Taxonomy" id="433664"/>
    <lineage>
        <taxon>Bacteria</taxon>
        <taxon>Bacillati</taxon>
        <taxon>Actinomycetota</taxon>
        <taxon>Actinomycetes</taxon>
        <taxon>Propionibacteriales</taxon>
        <taxon>Nocardioidaceae</taxon>
        <taxon>Nocardioides</taxon>
    </lineage>
</organism>
<dbReference type="PROSITE" id="PS51704">
    <property type="entry name" value="GP_PDE"/>
    <property type="match status" value="1"/>
</dbReference>
<evidence type="ECO:0000313" key="2">
    <source>
        <dbReference type="EMBL" id="MBF4767264.1"/>
    </source>
</evidence>
<feature type="domain" description="GP-PDE" evidence="1">
    <location>
        <begin position="39"/>
        <end position="277"/>
    </location>
</feature>
<gene>
    <name evidence="2" type="ORF">ISU10_05735</name>
</gene>
<dbReference type="Gene3D" id="3.20.20.190">
    <property type="entry name" value="Phosphatidylinositol (PI) phosphodiesterase"/>
    <property type="match status" value="1"/>
</dbReference>
<sequence>MGIFTHAPDRTARDTARVRTRPSTGYRYLDVLHEQPGTVLAFAHRGGASHPDIAGLENTMQAFRHAVSLGYDYLETDVHVTSDGVLLAFHDTVLDRVTDATGKISESTYAEVRRARIGATEPVPTLAELFDAFPTARFNVDLKADGAVDALVRFLDEREAWDRVCVGSFSGRRLRRFRRLSHGRVVTSASRGEVAAYRLLPSPVARLVTRGRPRVLQVPHRLRRLTIVTPGLVRRAHRAGLQVHVWTIDDPEEMKALIDRGVDGLMTDRTDILRAVLTESGRWRTADDR</sequence>
<dbReference type="PANTHER" id="PTHR43805">
    <property type="entry name" value="GLYCEROPHOSPHORYL DIESTER PHOSPHODIESTERASE"/>
    <property type="match status" value="1"/>
</dbReference>
<name>A0A930YLN7_9ACTN</name>
<dbReference type="AlphaFoldDB" id="A0A930YLN7"/>